<dbReference type="Gene3D" id="1.25.40.10">
    <property type="entry name" value="Tetratricopeptide repeat domain"/>
    <property type="match status" value="1"/>
</dbReference>
<organism evidence="1 2">
    <name type="scientific">Aciduliprofundum boonei (strain DSM 19572 / T469)</name>
    <dbReference type="NCBI Taxonomy" id="439481"/>
    <lineage>
        <taxon>Archaea</taxon>
        <taxon>Methanobacteriati</taxon>
        <taxon>Thermoplasmatota</taxon>
        <taxon>DHVE2 group</taxon>
        <taxon>Candidatus Aciduliprofundum</taxon>
    </lineage>
</organism>
<evidence type="ECO:0000313" key="2">
    <source>
        <dbReference type="Proteomes" id="UP000001400"/>
    </source>
</evidence>
<dbReference type="SUPFAM" id="SSF48452">
    <property type="entry name" value="TPR-like"/>
    <property type="match status" value="1"/>
</dbReference>
<dbReference type="AlphaFoldDB" id="B5IA21"/>
<dbReference type="SMART" id="SM00028">
    <property type="entry name" value="TPR"/>
    <property type="match status" value="2"/>
</dbReference>
<dbReference type="STRING" id="439481.Aboo_0534"/>
<dbReference type="KEGG" id="abi:Aboo_0534"/>
<dbReference type="InterPro" id="IPR011990">
    <property type="entry name" value="TPR-like_helical_dom_sf"/>
</dbReference>
<gene>
    <name evidence="1" type="ordered locus">Aboo_0534</name>
</gene>
<dbReference type="HOGENOM" id="CLU_1052116_0_0_2"/>
<dbReference type="Proteomes" id="UP000001400">
    <property type="component" value="Chromosome"/>
</dbReference>
<keyword evidence="2" id="KW-1185">Reference proteome</keyword>
<accession>B5IA21</accession>
<reference evidence="1" key="1">
    <citation type="submission" date="2010-02" db="EMBL/GenBank/DDBJ databases">
        <title>Complete sequence of Aciduliprofundum boonei T469.</title>
        <authorList>
            <consortium name="US DOE Joint Genome Institute"/>
            <person name="Lucas S."/>
            <person name="Copeland A."/>
            <person name="Lapidus A."/>
            <person name="Cheng J.-F."/>
            <person name="Bruce D."/>
            <person name="Goodwin L."/>
            <person name="Pitluck S."/>
            <person name="Saunders E."/>
            <person name="Detter J.C."/>
            <person name="Han C."/>
            <person name="Tapia R."/>
            <person name="Land M."/>
            <person name="Hauser L."/>
            <person name="Kyrpides N."/>
            <person name="Mikhailova N."/>
            <person name="Flores G."/>
            <person name="Reysenbach A.-L."/>
            <person name="Woyke T."/>
        </authorList>
    </citation>
    <scope>NUCLEOTIDE SEQUENCE</scope>
    <source>
        <strain evidence="1">T469</strain>
    </source>
</reference>
<evidence type="ECO:0000313" key="1">
    <source>
        <dbReference type="EMBL" id="ADD08345.1"/>
    </source>
</evidence>
<dbReference type="PROSITE" id="PS50005">
    <property type="entry name" value="TPR"/>
    <property type="match status" value="1"/>
</dbReference>
<proteinExistence type="predicted"/>
<dbReference type="InterPro" id="IPR019734">
    <property type="entry name" value="TPR_rpt"/>
</dbReference>
<dbReference type="EMBL" id="CP001941">
    <property type="protein sequence ID" value="ADD08345.1"/>
    <property type="molecule type" value="Genomic_DNA"/>
</dbReference>
<dbReference type="eggNOG" id="arCOG03032">
    <property type="taxonomic scope" value="Archaea"/>
</dbReference>
<dbReference type="Pfam" id="PF13181">
    <property type="entry name" value="TPR_8"/>
    <property type="match status" value="2"/>
</dbReference>
<name>B5IA21_ACIB4</name>
<sequence length="264" mass="30725">MEEYPFLLRKSFIAPNKIFDLEDAIERGIITDENLATLNDMARRGLKGENVDFEILTRAALLFHRRYSFYLENFEISPDYYLSLAELFAERVEGEAGMFLRYKILKEKGNFKGALKLIDSLSRNGNKEYMLEKAALLLEMGEKDAAQKLYMDILDDVSSWEHFADTLYDLAEYESAAEAYMYVTELNPTERAYYKIASSLVKLGKHKDAIEYLQKAISINRYHLDSYILLYRIYGELDMPEERKKIATRMKRAGFDAELLGVEQ</sequence>
<protein>
    <submittedName>
        <fullName evidence="1">TPR repeat-containing protein</fullName>
    </submittedName>
</protein>